<name>A0A0G0X7S0_UNCKA</name>
<evidence type="ECO:0000313" key="2">
    <source>
        <dbReference type="Proteomes" id="UP000034507"/>
    </source>
</evidence>
<proteinExistence type="predicted"/>
<dbReference type="AlphaFoldDB" id="A0A0G0X7S0"/>
<dbReference type="SUPFAM" id="SSF47336">
    <property type="entry name" value="ACP-like"/>
    <property type="match status" value="1"/>
</dbReference>
<organism evidence="1 2">
    <name type="scientific">candidate division WWE3 bacterium GW2011_GWC1_41_7</name>
    <dbReference type="NCBI Taxonomy" id="1619119"/>
    <lineage>
        <taxon>Bacteria</taxon>
        <taxon>Katanobacteria</taxon>
    </lineage>
</organism>
<evidence type="ECO:0000313" key="1">
    <source>
        <dbReference type="EMBL" id="KKS20990.1"/>
    </source>
</evidence>
<accession>A0A0G0X7S0</accession>
<dbReference type="EMBL" id="LCBX01000010">
    <property type="protein sequence ID" value="KKS20990.1"/>
    <property type="molecule type" value="Genomic_DNA"/>
</dbReference>
<reference evidence="1 2" key="1">
    <citation type="journal article" date="2015" name="Nature">
        <title>rRNA introns, odd ribosomes, and small enigmatic genomes across a large radiation of phyla.</title>
        <authorList>
            <person name="Brown C.T."/>
            <person name="Hug L.A."/>
            <person name="Thomas B.C."/>
            <person name="Sharon I."/>
            <person name="Castelle C.J."/>
            <person name="Singh A."/>
            <person name="Wilkins M.J."/>
            <person name="Williams K.H."/>
            <person name="Banfield J.F."/>
        </authorList>
    </citation>
    <scope>NUCLEOTIDE SEQUENCE [LARGE SCALE GENOMIC DNA]</scope>
</reference>
<dbReference type="Proteomes" id="UP000034507">
    <property type="component" value="Unassembled WGS sequence"/>
</dbReference>
<dbReference type="Gene3D" id="1.10.1200.10">
    <property type="entry name" value="ACP-like"/>
    <property type="match status" value="1"/>
</dbReference>
<dbReference type="InterPro" id="IPR036736">
    <property type="entry name" value="ACP-like_sf"/>
</dbReference>
<sequence length="77" mass="9003">MSNYLQIIKELVSERTGLEPSEITKESFFEDDLNVSEMELIDILEELEETYKTDLVEERDNIDSVESLMDILSEKLD</sequence>
<gene>
    <name evidence="1" type="ORF">UU77_C0010G0014</name>
</gene>
<protein>
    <submittedName>
        <fullName evidence="1">Acyl carrier protein</fullName>
    </submittedName>
</protein>
<comment type="caution">
    <text evidence="1">The sequence shown here is derived from an EMBL/GenBank/DDBJ whole genome shotgun (WGS) entry which is preliminary data.</text>
</comment>